<dbReference type="Proteomes" id="UP000014978">
    <property type="component" value="Unassembled WGS sequence"/>
</dbReference>
<evidence type="ECO:0000313" key="2">
    <source>
        <dbReference type="Proteomes" id="UP000014978"/>
    </source>
</evidence>
<gene>
    <name evidence="1" type="ORF">SLOPH_2094</name>
</gene>
<comment type="caution">
    <text evidence="1">The sequence shown here is derived from an EMBL/GenBank/DDBJ whole genome shotgun (WGS) entry which is preliminary data.</text>
</comment>
<sequence>MLDNILKKHIYLIKKSYTQPILCSMLYNNLNSTLKNINLTDDWSKIIVGGIRKISFKLDNKILNYLKTNNRLFNKNNENPIKLISHCTYTNKKSFIIFKIKLILKFLIQQNVKNNFILFEITKYLNITEELNYLIAIYINTYNNISNDMKE</sequence>
<protein>
    <submittedName>
        <fullName evidence="1">Uncharacterized protein</fullName>
    </submittedName>
</protein>
<dbReference type="InParanoid" id="S7XVL2"/>
<proteinExistence type="predicted"/>
<evidence type="ECO:0000313" key="1">
    <source>
        <dbReference type="EMBL" id="EPR79933.1"/>
    </source>
</evidence>
<reference evidence="2" key="1">
    <citation type="journal article" date="2013" name="PLoS Genet.">
        <title>The genome of Spraguea lophii and the basis of host-microsporidian interactions.</title>
        <authorList>
            <person name="Campbell S.E."/>
            <person name="Williams T.A."/>
            <person name="Yousuf A."/>
            <person name="Soanes D.M."/>
            <person name="Paszkiewicz K.H."/>
            <person name="Williams B.A.P."/>
        </authorList>
    </citation>
    <scope>NUCLEOTIDE SEQUENCE [LARGE SCALE GENOMIC DNA]</scope>
    <source>
        <strain evidence="2">42_110</strain>
    </source>
</reference>
<dbReference type="AlphaFoldDB" id="S7XVL2"/>
<name>S7XVL2_SPRLO</name>
<dbReference type="EMBL" id="ATCN01000070">
    <property type="protein sequence ID" value="EPR79933.1"/>
    <property type="molecule type" value="Genomic_DNA"/>
</dbReference>
<dbReference type="HOGENOM" id="CLU_1732659_0_0_1"/>
<keyword evidence="2" id="KW-1185">Reference proteome</keyword>
<dbReference type="VEuPathDB" id="MicrosporidiaDB:SLOPH_2094"/>
<organism evidence="1 2">
    <name type="scientific">Spraguea lophii (strain 42_110)</name>
    <name type="common">Microsporidian parasite</name>
    <dbReference type="NCBI Taxonomy" id="1358809"/>
    <lineage>
        <taxon>Eukaryota</taxon>
        <taxon>Fungi</taxon>
        <taxon>Fungi incertae sedis</taxon>
        <taxon>Microsporidia</taxon>
        <taxon>Spragueidae</taxon>
        <taxon>Spraguea</taxon>
    </lineage>
</organism>
<feature type="non-terminal residue" evidence="1">
    <location>
        <position position="151"/>
    </location>
</feature>
<accession>S7XVL2</accession>